<evidence type="ECO:0000256" key="1">
    <source>
        <dbReference type="ARBA" id="ARBA00023015"/>
    </source>
</evidence>
<feature type="transmembrane region" description="Helical" evidence="4">
    <location>
        <begin position="73"/>
        <end position="97"/>
    </location>
</feature>
<feature type="transmembrane region" description="Helical" evidence="4">
    <location>
        <begin position="169"/>
        <end position="189"/>
    </location>
</feature>
<evidence type="ECO:0000259" key="5">
    <source>
        <dbReference type="PROSITE" id="PS50043"/>
    </source>
</evidence>
<feature type="transmembrane region" description="Helical" evidence="4">
    <location>
        <begin position="131"/>
        <end position="148"/>
    </location>
</feature>
<dbReference type="CDD" id="cd06170">
    <property type="entry name" value="LuxR_C_like"/>
    <property type="match status" value="1"/>
</dbReference>
<dbReference type="SUPFAM" id="SSF46894">
    <property type="entry name" value="C-terminal effector domain of the bipartite response regulators"/>
    <property type="match status" value="1"/>
</dbReference>
<accession>A0A3N0B4I7</accession>
<keyword evidence="1" id="KW-0805">Transcription regulation</keyword>
<organism evidence="6 7">
    <name type="scientific">Slackia equolifaciens</name>
    <dbReference type="NCBI Taxonomy" id="498718"/>
    <lineage>
        <taxon>Bacteria</taxon>
        <taxon>Bacillati</taxon>
        <taxon>Actinomycetota</taxon>
        <taxon>Coriobacteriia</taxon>
        <taxon>Eggerthellales</taxon>
        <taxon>Eggerthellaceae</taxon>
        <taxon>Slackia</taxon>
    </lineage>
</organism>
<dbReference type="Proteomes" id="UP000269591">
    <property type="component" value="Unassembled WGS sequence"/>
</dbReference>
<keyword evidence="4" id="KW-0812">Transmembrane</keyword>
<keyword evidence="4" id="KW-0472">Membrane</keyword>
<keyword evidence="2" id="KW-0238">DNA-binding</keyword>
<dbReference type="InterPro" id="IPR016032">
    <property type="entry name" value="Sig_transdc_resp-reg_C-effctor"/>
</dbReference>
<dbReference type="SMART" id="SM00421">
    <property type="entry name" value="HTH_LUXR"/>
    <property type="match status" value="1"/>
</dbReference>
<comment type="caution">
    <text evidence="6">The sequence shown here is derived from an EMBL/GenBank/DDBJ whole genome shotgun (WGS) entry which is preliminary data.</text>
</comment>
<dbReference type="PANTHER" id="PTHR44688:SF16">
    <property type="entry name" value="DNA-BINDING TRANSCRIPTIONAL ACTIVATOR DEVR_DOSR"/>
    <property type="match status" value="1"/>
</dbReference>
<keyword evidence="3" id="KW-0804">Transcription</keyword>
<dbReference type="Pfam" id="PF00196">
    <property type="entry name" value="GerE"/>
    <property type="match status" value="1"/>
</dbReference>
<dbReference type="PROSITE" id="PS00622">
    <property type="entry name" value="HTH_LUXR_1"/>
    <property type="match status" value="1"/>
</dbReference>
<evidence type="ECO:0000256" key="2">
    <source>
        <dbReference type="ARBA" id="ARBA00023125"/>
    </source>
</evidence>
<dbReference type="GO" id="GO:0003677">
    <property type="term" value="F:DNA binding"/>
    <property type="evidence" value="ECO:0007669"/>
    <property type="project" value="UniProtKB-KW"/>
</dbReference>
<keyword evidence="4" id="KW-1133">Transmembrane helix</keyword>
<dbReference type="RefSeq" id="WP_123207884.1">
    <property type="nucleotide sequence ID" value="NZ_JBHTHO010000011.1"/>
</dbReference>
<dbReference type="PANTHER" id="PTHR44688">
    <property type="entry name" value="DNA-BINDING TRANSCRIPTIONAL ACTIVATOR DEVR_DOSR"/>
    <property type="match status" value="1"/>
</dbReference>
<reference evidence="7" key="1">
    <citation type="submission" date="2018-05" db="EMBL/GenBank/DDBJ databases">
        <title>Genome Sequencing of selected type strains of the family Eggerthellaceae.</title>
        <authorList>
            <person name="Danylec N."/>
            <person name="Stoll D.A."/>
            <person name="Doetsch A."/>
            <person name="Huch M."/>
        </authorList>
    </citation>
    <scope>NUCLEOTIDE SEQUENCE [LARGE SCALE GENOMIC DNA]</scope>
    <source>
        <strain evidence="7">DSM 24851</strain>
    </source>
</reference>
<dbReference type="PRINTS" id="PR00038">
    <property type="entry name" value="HTHLUXR"/>
</dbReference>
<feature type="transmembrane region" description="Helical" evidence="4">
    <location>
        <begin position="6"/>
        <end position="28"/>
    </location>
</feature>
<evidence type="ECO:0000313" key="7">
    <source>
        <dbReference type="Proteomes" id="UP000269591"/>
    </source>
</evidence>
<evidence type="ECO:0000313" key="6">
    <source>
        <dbReference type="EMBL" id="RNL42025.1"/>
    </source>
</evidence>
<name>A0A3N0B4I7_9ACTN</name>
<evidence type="ECO:0000256" key="3">
    <source>
        <dbReference type="ARBA" id="ARBA00023163"/>
    </source>
</evidence>
<dbReference type="EMBL" id="QIBX01000001">
    <property type="protein sequence ID" value="RNL42025.1"/>
    <property type="molecule type" value="Genomic_DNA"/>
</dbReference>
<evidence type="ECO:0000256" key="4">
    <source>
        <dbReference type="SAM" id="Phobius"/>
    </source>
</evidence>
<dbReference type="InterPro" id="IPR036388">
    <property type="entry name" value="WH-like_DNA-bd_sf"/>
</dbReference>
<sequence length="320" mass="36152">MYLVLFYYTLCILLISVMAAALCFSTYLVSRKTALLFACAGFVFYFFDVAIVFQDDFILYSMGEALKQVHFVGAPIAAVFTGAGIIEAAWLVICSFFNEKRRLVLVFPAAFFMVWSVVVLIAIPPGPVHQFLFYSVREVCIYAFLVYLGFRYVTSSELTRDRMRSAMPLYFAALVLNTLIVTENIVLMFLVDPEVFRSGIVPFLPERNIAENMLMIACAVSAVSYCWGRLAIHFKTPPIGGSSRVDAFIDETLPRYAHFYGLTARETEVLREILTGKDNQNIASGMSLAPSTVKVHVHNILRKTGQKDRQHLMRDFSRRA</sequence>
<feature type="domain" description="HTH luxR-type" evidence="5">
    <location>
        <begin position="255"/>
        <end position="320"/>
    </location>
</feature>
<dbReference type="InterPro" id="IPR000792">
    <property type="entry name" value="Tscrpt_reg_LuxR_C"/>
</dbReference>
<dbReference type="AlphaFoldDB" id="A0A3N0B4I7"/>
<dbReference type="OrthoDB" id="3264440at2"/>
<feature type="transmembrane region" description="Helical" evidence="4">
    <location>
        <begin position="35"/>
        <end position="53"/>
    </location>
</feature>
<proteinExistence type="predicted"/>
<feature type="transmembrane region" description="Helical" evidence="4">
    <location>
        <begin position="104"/>
        <end position="125"/>
    </location>
</feature>
<gene>
    <name evidence="6" type="ORF">DMP06_01040</name>
</gene>
<protein>
    <submittedName>
        <fullName evidence="6">LuxR family transcriptional regulator</fullName>
    </submittedName>
</protein>
<dbReference type="Gene3D" id="1.10.10.10">
    <property type="entry name" value="Winged helix-like DNA-binding domain superfamily/Winged helix DNA-binding domain"/>
    <property type="match status" value="1"/>
</dbReference>
<dbReference type="PROSITE" id="PS50043">
    <property type="entry name" value="HTH_LUXR_2"/>
    <property type="match status" value="1"/>
</dbReference>
<dbReference type="GO" id="GO:0006355">
    <property type="term" value="P:regulation of DNA-templated transcription"/>
    <property type="evidence" value="ECO:0007669"/>
    <property type="project" value="InterPro"/>
</dbReference>
<keyword evidence="7" id="KW-1185">Reference proteome</keyword>